<gene>
    <name evidence="1" type="ORF">GCM10022406_25890</name>
</gene>
<name>A0ABP7NBU4_9BACT</name>
<evidence type="ECO:0000313" key="2">
    <source>
        <dbReference type="Proteomes" id="UP001499909"/>
    </source>
</evidence>
<reference evidence="2" key="1">
    <citation type="journal article" date="2019" name="Int. J. Syst. Evol. Microbiol.">
        <title>The Global Catalogue of Microorganisms (GCM) 10K type strain sequencing project: providing services to taxonomists for standard genome sequencing and annotation.</title>
        <authorList>
            <consortium name="The Broad Institute Genomics Platform"/>
            <consortium name="The Broad Institute Genome Sequencing Center for Infectious Disease"/>
            <person name="Wu L."/>
            <person name="Ma J."/>
        </authorList>
    </citation>
    <scope>NUCLEOTIDE SEQUENCE [LARGE SCALE GENOMIC DNA]</scope>
    <source>
        <strain evidence="2">JCM 17214</strain>
    </source>
</reference>
<dbReference type="EMBL" id="BAABDH010000041">
    <property type="protein sequence ID" value="GAA3940737.1"/>
    <property type="molecule type" value="Genomic_DNA"/>
</dbReference>
<organism evidence="1 2">
    <name type="scientific">Hymenobacter algoricola</name>
    <dbReference type="NCBI Taxonomy" id="486267"/>
    <lineage>
        <taxon>Bacteria</taxon>
        <taxon>Pseudomonadati</taxon>
        <taxon>Bacteroidota</taxon>
        <taxon>Cytophagia</taxon>
        <taxon>Cytophagales</taxon>
        <taxon>Hymenobacteraceae</taxon>
        <taxon>Hymenobacter</taxon>
    </lineage>
</organism>
<evidence type="ECO:0000313" key="1">
    <source>
        <dbReference type="EMBL" id="GAA3940737.1"/>
    </source>
</evidence>
<proteinExistence type="predicted"/>
<dbReference type="Proteomes" id="UP001499909">
    <property type="component" value="Unassembled WGS sequence"/>
</dbReference>
<protein>
    <submittedName>
        <fullName evidence="1">Uncharacterized protein</fullName>
    </submittedName>
</protein>
<sequence>MEKPFYTVGANSLYAYLVDGQVLCLDKSTGSTWLDINLYPAFLNREPVFHEQPTTAAVFTAAYHEALTTLQQAGHALGLTPAQAVITTVEPMPEGVEGVDFADALGEFDRTYIAGTARILQPATERMSRAQEQQIRLLYHGHVPDTVARRFDWRLRTGFTMETAQLLIDELSGTRKQVA</sequence>
<dbReference type="RefSeq" id="WP_345114515.1">
    <property type="nucleotide sequence ID" value="NZ_BAABDH010000041.1"/>
</dbReference>
<keyword evidence="2" id="KW-1185">Reference proteome</keyword>
<accession>A0ABP7NBU4</accession>
<comment type="caution">
    <text evidence="1">The sequence shown here is derived from an EMBL/GenBank/DDBJ whole genome shotgun (WGS) entry which is preliminary data.</text>
</comment>